<dbReference type="OrthoDB" id="2193005at2"/>
<gene>
    <name evidence="4" type="ORF">I583_02806</name>
    <name evidence="3" type="ORF">UAW_01840</name>
</gene>
<feature type="signal peptide" evidence="2">
    <location>
        <begin position="1"/>
        <end position="18"/>
    </location>
</feature>
<dbReference type="Proteomes" id="UP000014197">
    <property type="component" value="Unassembled WGS sequence"/>
</dbReference>
<feature type="chain" id="PRO_5038452722" description="LPXTG-domain-containing protein cell wall anchor domain" evidence="2">
    <location>
        <begin position="19"/>
        <end position="112"/>
    </location>
</feature>
<evidence type="ECO:0000313" key="6">
    <source>
        <dbReference type="Proteomes" id="UP000014197"/>
    </source>
</evidence>
<evidence type="ECO:0000313" key="5">
    <source>
        <dbReference type="Proteomes" id="UP000013858"/>
    </source>
</evidence>
<keyword evidence="1" id="KW-1133">Transmembrane helix</keyword>
<dbReference type="PROSITE" id="PS51257">
    <property type="entry name" value="PROKAR_LIPOPROTEIN"/>
    <property type="match status" value="1"/>
</dbReference>
<evidence type="ECO:0000313" key="4">
    <source>
        <dbReference type="EMBL" id="EOT60171.1"/>
    </source>
</evidence>
<dbReference type="AlphaFoldDB" id="R2SNC1"/>
<reference evidence="3 5" key="1">
    <citation type="submission" date="2013-02" db="EMBL/GenBank/DDBJ databases">
        <title>The Genome Sequence of Enterococcus haemoperoxidus BAA-382.</title>
        <authorList>
            <consortium name="The Broad Institute Genome Sequencing Platform"/>
            <consortium name="The Broad Institute Genome Sequencing Center for Infectious Disease"/>
            <person name="Earl A.M."/>
            <person name="Gilmore M.S."/>
            <person name="Lebreton F."/>
            <person name="Walker B."/>
            <person name="Young S.K."/>
            <person name="Zeng Q."/>
            <person name="Gargeya S."/>
            <person name="Fitzgerald M."/>
            <person name="Haas B."/>
            <person name="Abouelleil A."/>
            <person name="Alvarado L."/>
            <person name="Arachchi H.M."/>
            <person name="Berlin A.M."/>
            <person name="Chapman S.B."/>
            <person name="Dewar J."/>
            <person name="Goldberg J."/>
            <person name="Griggs A."/>
            <person name="Gujja S."/>
            <person name="Hansen M."/>
            <person name="Howarth C."/>
            <person name="Imamovic A."/>
            <person name="Larimer J."/>
            <person name="McCowan C."/>
            <person name="Murphy C."/>
            <person name="Neiman D."/>
            <person name="Pearson M."/>
            <person name="Priest M."/>
            <person name="Roberts A."/>
            <person name="Saif S."/>
            <person name="Shea T."/>
            <person name="Sisk P."/>
            <person name="Sykes S."/>
            <person name="Wortman J."/>
            <person name="Nusbaum C."/>
            <person name="Birren B."/>
        </authorList>
    </citation>
    <scope>NUCLEOTIDE SEQUENCE [LARGE SCALE GENOMIC DNA]</scope>
    <source>
        <strain evidence="3 5">ATCC BAA-382</strain>
    </source>
</reference>
<dbReference type="eggNOG" id="ENOG5030EVA">
    <property type="taxonomic scope" value="Bacteria"/>
</dbReference>
<evidence type="ECO:0000256" key="2">
    <source>
        <dbReference type="SAM" id="SignalP"/>
    </source>
</evidence>
<keyword evidence="1" id="KW-0472">Membrane</keyword>
<evidence type="ECO:0000313" key="3">
    <source>
        <dbReference type="EMBL" id="EOH96675.1"/>
    </source>
</evidence>
<sequence>MKKNIFLLLLFVIGGCCFFGKTVEATQSDATTDVMITLPKEEVPLELPPISQPPLLNDVATSPISQGKLPSTGDLITSIIWTLLGCSLLIIFIGVYSLKHVFNSKTNIYPLK</sequence>
<evidence type="ECO:0008006" key="7">
    <source>
        <dbReference type="Google" id="ProtNLM"/>
    </source>
</evidence>
<reference evidence="4 6" key="2">
    <citation type="submission" date="2013-03" db="EMBL/GenBank/DDBJ databases">
        <title>The Genome Sequence of Enterococcus haemoperoxidus BAA-382 (PacBio/Illumina hybrid assembly).</title>
        <authorList>
            <consortium name="The Broad Institute Genomics Platform"/>
            <consortium name="The Broad Institute Genome Sequencing Center for Infectious Disease"/>
            <person name="Earl A."/>
            <person name="Russ C."/>
            <person name="Gilmore M."/>
            <person name="Surin D."/>
            <person name="Walker B."/>
            <person name="Young S."/>
            <person name="Zeng Q."/>
            <person name="Gargeya S."/>
            <person name="Fitzgerald M."/>
            <person name="Haas B."/>
            <person name="Abouelleil A."/>
            <person name="Allen A.W."/>
            <person name="Alvarado L."/>
            <person name="Arachchi H.M."/>
            <person name="Berlin A.M."/>
            <person name="Chapman S.B."/>
            <person name="Gainer-Dewar J."/>
            <person name="Goldberg J."/>
            <person name="Griggs A."/>
            <person name="Gujja S."/>
            <person name="Hansen M."/>
            <person name="Howarth C."/>
            <person name="Imamovic A."/>
            <person name="Ireland A."/>
            <person name="Larimer J."/>
            <person name="McCowan C."/>
            <person name="Murphy C."/>
            <person name="Pearson M."/>
            <person name="Poon T.W."/>
            <person name="Priest M."/>
            <person name="Roberts A."/>
            <person name="Saif S."/>
            <person name="Shea T."/>
            <person name="Sisk P."/>
            <person name="Sykes S."/>
            <person name="Wortman J."/>
            <person name="Nusbaum C."/>
            <person name="Birren B."/>
        </authorList>
    </citation>
    <scope>NUCLEOTIDE SEQUENCE [LARGE SCALE GENOMIC DNA]</scope>
    <source>
        <strain evidence="4 6">ATCC BAA-382</strain>
    </source>
</reference>
<dbReference type="Proteomes" id="UP000013858">
    <property type="component" value="Unassembled WGS sequence"/>
</dbReference>
<dbReference type="EMBL" id="ASVY01000003">
    <property type="protein sequence ID" value="EOT60171.1"/>
    <property type="molecule type" value="Genomic_DNA"/>
</dbReference>
<keyword evidence="2" id="KW-0732">Signal</keyword>
<proteinExistence type="predicted"/>
<dbReference type="RefSeq" id="WP_010762042.1">
    <property type="nucleotide sequence ID" value="NZ_KB946316.1"/>
</dbReference>
<name>R2SNC1_9ENTE</name>
<keyword evidence="6" id="KW-1185">Reference proteome</keyword>
<comment type="caution">
    <text evidence="3">The sequence shown here is derived from an EMBL/GenBank/DDBJ whole genome shotgun (WGS) entry which is preliminary data.</text>
</comment>
<dbReference type="EMBL" id="AJAR01000016">
    <property type="protein sequence ID" value="EOH96675.1"/>
    <property type="molecule type" value="Genomic_DNA"/>
</dbReference>
<protein>
    <recommendedName>
        <fullName evidence="7">LPXTG-domain-containing protein cell wall anchor domain</fullName>
    </recommendedName>
</protein>
<evidence type="ECO:0000256" key="1">
    <source>
        <dbReference type="SAM" id="Phobius"/>
    </source>
</evidence>
<organism evidence="3 5">
    <name type="scientific">Enterococcus haemoperoxidus ATCC BAA-382</name>
    <dbReference type="NCBI Taxonomy" id="1158608"/>
    <lineage>
        <taxon>Bacteria</taxon>
        <taxon>Bacillati</taxon>
        <taxon>Bacillota</taxon>
        <taxon>Bacilli</taxon>
        <taxon>Lactobacillales</taxon>
        <taxon>Enterococcaceae</taxon>
        <taxon>Enterococcus</taxon>
    </lineage>
</organism>
<feature type="transmembrane region" description="Helical" evidence="1">
    <location>
        <begin position="75"/>
        <end position="98"/>
    </location>
</feature>
<accession>R2SNC1</accession>
<keyword evidence="1" id="KW-0812">Transmembrane</keyword>